<dbReference type="FunFam" id="3.40.50.720:FF:000084">
    <property type="entry name" value="Short-chain dehydrogenase reductase"/>
    <property type="match status" value="1"/>
</dbReference>
<dbReference type="STRING" id="59750.AWC31_17795"/>
<dbReference type="AlphaFoldDB" id="A0A132PMK8"/>
<dbReference type="NCBIfam" id="NF005559">
    <property type="entry name" value="PRK07231.1"/>
    <property type="match status" value="1"/>
</dbReference>
<dbReference type="Pfam" id="PF13561">
    <property type="entry name" value="adh_short_C2"/>
    <property type="match status" value="1"/>
</dbReference>
<dbReference type="EMBL" id="LGTW01000008">
    <property type="protein sequence ID" value="KWX23571.1"/>
    <property type="molecule type" value="Genomic_DNA"/>
</dbReference>
<accession>A0A132PMK8</accession>
<dbReference type="CDD" id="cd05233">
    <property type="entry name" value="SDR_c"/>
    <property type="match status" value="1"/>
</dbReference>
<evidence type="ECO:0000313" key="3">
    <source>
        <dbReference type="EMBL" id="KWX23571.1"/>
    </source>
</evidence>
<dbReference type="PANTHER" id="PTHR24321">
    <property type="entry name" value="DEHYDROGENASES, SHORT CHAIN"/>
    <property type="match status" value="1"/>
</dbReference>
<protein>
    <submittedName>
        <fullName evidence="3">2-hydroxycyclohexanecarboxyl-CoA dehydrogenase</fullName>
    </submittedName>
</protein>
<dbReference type="SUPFAM" id="SSF51735">
    <property type="entry name" value="NAD(P)-binding Rossmann-fold domains"/>
    <property type="match status" value="1"/>
</dbReference>
<dbReference type="GO" id="GO:0016491">
    <property type="term" value="F:oxidoreductase activity"/>
    <property type="evidence" value="ECO:0007669"/>
    <property type="project" value="UniProtKB-KW"/>
</dbReference>
<evidence type="ECO:0000256" key="2">
    <source>
        <dbReference type="ARBA" id="ARBA00023002"/>
    </source>
</evidence>
<gene>
    <name evidence="3" type="ORF">AFM11_15045</name>
</gene>
<dbReference type="PRINTS" id="PR00081">
    <property type="entry name" value="GDHRDH"/>
</dbReference>
<dbReference type="InterPro" id="IPR020904">
    <property type="entry name" value="Sc_DH/Rdtase_CS"/>
</dbReference>
<dbReference type="PROSITE" id="PS00061">
    <property type="entry name" value="ADH_SHORT"/>
    <property type="match status" value="1"/>
</dbReference>
<dbReference type="PATRIC" id="fig|59750.3.peg.7120"/>
<dbReference type="InterPro" id="IPR036291">
    <property type="entry name" value="NAD(P)-bd_dom_sf"/>
</dbReference>
<sequence>MTGFTGKASMVTGAGSGVGRAIAVGLAQRGGAVVVLDVDPNAAEQTAETIIGSGGRAVAVAADIADEDAVRDAVAAVVEEFGRLDIAVNNAAVASTDQDLTDMSGRHWERVLRINLTGTFFCLKYEIPQMIRAGGGAIVNIASNGGLYAIPRAPAYVASKHGVVGLTKVAAVDYARDGIRVNAVAPAITRTAMFDEVADGTDMVAQQEAATPLGRLATPQEIADAAIWLCSDEASYITGTVLSVDGGRRA</sequence>
<name>A0A132PMK8_9MYCO</name>
<comment type="similarity">
    <text evidence="1">Belongs to the short-chain dehydrogenases/reductases (SDR) family.</text>
</comment>
<keyword evidence="2" id="KW-0560">Oxidoreductase</keyword>
<reference evidence="3 4" key="1">
    <citation type="submission" date="2015-07" db="EMBL/GenBank/DDBJ databases">
        <title>A draft genome sequence of Mycobacterium wolinskyi.</title>
        <authorList>
            <person name="de Man T.J."/>
            <person name="Perry K.A."/>
            <person name="Coulliette A.D."/>
            <person name="Jensen B."/>
            <person name="Toney N.C."/>
            <person name="Limbago B.M."/>
            <person name="Noble-Wang J."/>
        </authorList>
    </citation>
    <scope>NUCLEOTIDE SEQUENCE [LARGE SCALE GENOMIC DNA]</scope>
    <source>
        <strain evidence="3 4">CDC_01</strain>
    </source>
</reference>
<dbReference type="PANTHER" id="PTHR24321:SF8">
    <property type="entry name" value="ESTRADIOL 17-BETA-DEHYDROGENASE 8-RELATED"/>
    <property type="match status" value="1"/>
</dbReference>
<evidence type="ECO:0000256" key="1">
    <source>
        <dbReference type="ARBA" id="ARBA00006484"/>
    </source>
</evidence>
<dbReference type="Proteomes" id="UP000070612">
    <property type="component" value="Unassembled WGS sequence"/>
</dbReference>
<dbReference type="InterPro" id="IPR002347">
    <property type="entry name" value="SDR_fam"/>
</dbReference>
<dbReference type="PRINTS" id="PR00080">
    <property type="entry name" value="SDRFAMILY"/>
</dbReference>
<keyword evidence="4" id="KW-1185">Reference proteome</keyword>
<dbReference type="Gene3D" id="3.40.50.720">
    <property type="entry name" value="NAD(P)-binding Rossmann-like Domain"/>
    <property type="match status" value="1"/>
</dbReference>
<evidence type="ECO:0000313" key="4">
    <source>
        <dbReference type="Proteomes" id="UP000070612"/>
    </source>
</evidence>
<comment type="caution">
    <text evidence="3">The sequence shown here is derived from an EMBL/GenBank/DDBJ whole genome shotgun (WGS) entry which is preliminary data.</text>
</comment>
<organism evidence="3 4">
    <name type="scientific">Mycolicibacterium wolinskyi</name>
    <dbReference type="NCBI Taxonomy" id="59750"/>
    <lineage>
        <taxon>Bacteria</taxon>
        <taxon>Bacillati</taxon>
        <taxon>Actinomycetota</taxon>
        <taxon>Actinomycetes</taxon>
        <taxon>Mycobacteriales</taxon>
        <taxon>Mycobacteriaceae</taxon>
        <taxon>Mycolicibacterium</taxon>
    </lineage>
</organism>
<proteinExistence type="inferred from homology"/>